<evidence type="ECO:0000259" key="1">
    <source>
        <dbReference type="Pfam" id="PF08459"/>
    </source>
</evidence>
<reference evidence="2" key="1">
    <citation type="journal article" date="2014" name="Front. Microbiol.">
        <title>High frequency of phylogenetically diverse reductive dehalogenase-homologous genes in deep subseafloor sedimentary metagenomes.</title>
        <authorList>
            <person name="Kawai M."/>
            <person name="Futagami T."/>
            <person name="Toyoda A."/>
            <person name="Takaki Y."/>
            <person name="Nishi S."/>
            <person name="Hori S."/>
            <person name="Arai W."/>
            <person name="Tsubouchi T."/>
            <person name="Morono Y."/>
            <person name="Uchiyama I."/>
            <person name="Ito T."/>
            <person name="Fujiyama A."/>
            <person name="Inagaki F."/>
            <person name="Takami H."/>
        </authorList>
    </citation>
    <scope>NUCLEOTIDE SEQUENCE</scope>
    <source>
        <strain evidence="2">Expedition CK06-06</strain>
    </source>
</reference>
<name>X1L1U9_9ZZZZ</name>
<sequence>LILIDGGKGHLNAALEVRQGLGVDSIPMASLAKENEDVFMPGKPAPVDIPKDSPALHILQRARDEAHRFAISYHQKLRSKRGTASILDDIPGIGKLPIFITSKISACV</sequence>
<dbReference type="InterPro" id="IPR050066">
    <property type="entry name" value="UvrABC_protein_C"/>
</dbReference>
<feature type="non-terminal residue" evidence="2">
    <location>
        <position position="1"/>
    </location>
</feature>
<dbReference type="GO" id="GO:0009380">
    <property type="term" value="C:excinuclease repair complex"/>
    <property type="evidence" value="ECO:0007669"/>
    <property type="project" value="TreeGrafter"/>
</dbReference>
<protein>
    <recommendedName>
        <fullName evidence="1">UvrC family homology region profile domain-containing protein</fullName>
    </recommendedName>
</protein>
<dbReference type="InterPro" id="IPR010994">
    <property type="entry name" value="RuvA_2-like"/>
</dbReference>
<organism evidence="2">
    <name type="scientific">marine sediment metagenome</name>
    <dbReference type="NCBI Taxonomy" id="412755"/>
    <lineage>
        <taxon>unclassified sequences</taxon>
        <taxon>metagenomes</taxon>
        <taxon>ecological metagenomes</taxon>
    </lineage>
</organism>
<dbReference type="GO" id="GO:0009381">
    <property type="term" value="F:excinuclease ABC activity"/>
    <property type="evidence" value="ECO:0007669"/>
    <property type="project" value="InterPro"/>
</dbReference>
<comment type="caution">
    <text evidence="2">The sequence shown here is derived from an EMBL/GenBank/DDBJ whole genome shotgun (WGS) entry which is preliminary data.</text>
</comment>
<dbReference type="PANTHER" id="PTHR30562:SF1">
    <property type="entry name" value="UVRABC SYSTEM PROTEIN C"/>
    <property type="match status" value="1"/>
</dbReference>
<evidence type="ECO:0000313" key="2">
    <source>
        <dbReference type="EMBL" id="GAH99870.1"/>
    </source>
</evidence>
<dbReference type="Pfam" id="PF08459">
    <property type="entry name" value="UvrC_RNaseH_dom"/>
    <property type="match status" value="1"/>
</dbReference>
<accession>X1L1U9</accession>
<dbReference type="Gene3D" id="3.30.420.340">
    <property type="entry name" value="UvrC, RNAse H endonuclease domain"/>
    <property type="match status" value="1"/>
</dbReference>
<dbReference type="AlphaFoldDB" id="X1L1U9"/>
<dbReference type="InterPro" id="IPR038476">
    <property type="entry name" value="UvrC_RNase_H_dom_sf"/>
</dbReference>
<dbReference type="GO" id="GO:0006974">
    <property type="term" value="P:DNA damage response"/>
    <property type="evidence" value="ECO:0007669"/>
    <property type="project" value="TreeGrafter"/>
</dbReference>
<dbReference type="PANTHER" id="PTHR30562">
    <property type="entry name" value="UVRC/OXIDOREDUCTASE"/>
    <property type="match status" value="1"/>
</dbReference>
<proteinExistence type="predicted"/>
<dbReference type="SUPFAM" id="SSF47781">
    <property type="entry name" value="RuvA domain 2-like"/>
    <property type="match status" value="1"/>
</dbReference>
<gene>
    <name evidence="2" type="ORF">S06H3_04901</name>
</gene>
<dbReference type="EMBL" id="BARV01001760">
    <property type="protein sequence ID" value="GAH99870.1"/>
    <property type="molecule type" value="Genomic_DNA"/>
</dbReference>
<dbReference type="InterPro" id="IPR001162">
    <property type="entry name" value="UvrC_RNase_H_dom"/>
</dbReference>
<feature type="domain" description="UvrC family homology region profile" evidence="1">
    <location>
        <begin position="1"/>
        <end position="71"/>
    </location>
</feature>